<dbReference type="AlphaFoldDB" id="A0A2B7Z6M6"/>
<dbReference type="GO" id="GO:0005739">
    <property type="term" value="C:mitochondrion"/>
    <property type="evidence" value="ECO:0007669"/>
    <property type="project" value="TreeGrafter"/>
</dbReference>
<dbReference type="GO" id="GO:0005506">
    <property type="term" value="F:iron ion binding"/>
    <property type="evidence" value="ECO:0007669"/>
    <property type="project" value="TreeGrafter"/>
</dbReference>
<evidence type="ECO:0000256" key="1">
    <source>
        <dbReference type="ARBA" id="ARBA00006718"/>
    </source>
</evidence>
<dbReference type="Proteomes" id="UP000226031">
    <property type="component" value="Unassembled WGS sequence"/>
</dbReference>
<keyword evidence="3" id="KW-1185">Reference proteome</keyword>
<comment type="caution">
    <text evidence="2">The sequence shown here is derived from an EMBL/GenBank/DDBJ whole genome shotgun (WGS) entry which is preliminary data.</text>
</comment>
<sequence>MNQQILAFASCRLAQTQVSPAASFLRQSRRALSIAANSSVSSQYYASHSILPILPFLHPYAYRPNSRCSQVCRRTTPFPAPKQLSAFSTTQPKQATRVLLNPRTDDDGKPLMIDISPRAAQRLREITDPSSKKPTLPVIPEGVVQDHLRVTVSSGGCHGFQYLMTLDPASTIDPEEDTIFEAEPEDSGGSSPDGKPLRGEAKVVMDSASLELLSGSTVDYTMELIGSQFKITNNPRATSSCGCGTSFDVPE</sequence>
<dbReference type="GO" id="GO:0016226">
    <property type="term" value="P:iron-sulfur cluster assembly"/>
    <property type="evidence" value="ECO:0007669"/>
    <property type="project" value="InterPro"/>
</dbReference>
<dbReference type="InterPro" id="IPR035903">
    <property type="entry name" value="HesB-like_dom_sf"/>
</dbReference>
<dbReference type="EMBL" id="PDND01000262">
    <property type="protein sequence ID" value="PGH29235.1"/>
    <property type="molecule type" value="Genomic_DNA"/>
</dbReference>
<dbReference type="PANTHER" id="PTHR43011:SF1">
    <property type="entry name" value="IRON-SULFUR CLUSTER ASSEMBLY 2 HOMOLOG, MITOCHONDRIAL"/>
    <property type="match status" value="1"/>
</dbReference>
<dbReference type="GO" id="GO:0051537">
    <property type="term" value="F:2 iron, 2 sulfur cluster binding"/>
    <property type="evidence" value="ECO:0007669"/>
    <property type="project" value="TreeGrafter"/>
</dbReference>
<protein>
    <recommendedName>
        <fullName evidence="4">FeS cluster biogenesis domain-containing protein</fullName>
    </recommendedName>
</protein>
<dbReference type="SUPFAM" id="SSF89360">
    <property type="entry name" value="HesB-like domain"/>
    <property type="match status" value="1"/>
</dbReference>
<dbReference type="STRING" id="73230.A0A2B7Z6M6"/>
<accession>A0A2B7Z6M6</accession>
<organism evidence="2 3">
    <name type="scientific">[Emmonsia] crescens</name>
    <dbReference type="NCBI Taxonomy" id="73230"/>
    <lineage>
        <taxon>Eukaryota</taxon>
        <taxon>Fungi</taxon>
        <taxon>Dikarya</taxon>
        <taxon>Ascomycota</taxon>
        <taxon>Pezizomycotina</taxon>
        <taxon>Eurotiomycetes</taxon>
        <taxon>Eurotiomycetidae</taxon>
        <taxon>Onygenales</taxon>
        <taxon>Ajellomycetaceae</taxon>
        <taxon>Emergomyces</taxon>
    </lineage>
</organism>
<reference evidence="2 3" key="1">
    <citation type="submission" date="2017-10" db="EMBL/GenBank/DDBJ databases">
        <title>Comparative genomics in systemic dimorphic fungi from Ajellomycetaceae.</title>
        <authorList>
            <person name="Munoz J.F."/>
            <person name="Mcewen J.G."/>
            <person name="Clay O.K."/>
            <person name="Cuomo C.A."/>
        </authorList>
    </citation>
    <scope>NUCLEOTIDE SEQUENCE [LARGE SCALE GENOMIC DNA]</scope>
    <source>
        <strain evidence="2 3">UAMH4076</strain>
    </source>
</reference>
<name>A0A2B7Z6M6_9EURO</name>
<dbReference type="GO" id="GO:0051539">
    <property type="term" value="F:4 iron, 4 sulfur cluster binding"/>
    <property type="evidence" value="ECO:0007669"/>
    <property type="project" value="TreeGrafter"/>
</dbReference>
<proteinExistence type="inferred from homology"/>
<evidence type="ECO:0000313" key="3">
    <source>
        <dbReference type="Proteomes" id="UP000226031"/>
    </source>
</evidence>
<comment type="similarity">
    <text evidence="1">Belongs to the HesB/IscA family.</text>
</comment>
<dbReference type="Gene3D" id="2.60.300.12">
    <property type="entry name" value="HesB-like domain"/>
    <property type="match status" value="1"/>
</dbReference>
<evidence type="ECO:0000313" key="2">
    <source>
        <dbReference type="EMBL" id="PGH29235.1"/>
    </source>
</evidence>
<dbReference type="NCBIfam" id="TIGR00049">
    <property type="entry name" value="iron-sulfur cluster assembly accessory protein"/>
    <property type="match status" value="1"/>
</dbReference>
<evidence type="ECO:0008006" key="4">
    <source>
        <dbReference type="Google" id="ProtNLM"/>
    </source>
</evidence>
<dbReference type="VEuPathDB" id="FungiDB:EMCG_00294"/>
<dbReference type="PANTHER" id="PTHR43011">
    <property type="entry name" value="IRON-SULFUR CLUSTER ASSEMBLY 2 HOMOLOG, MITOCHONDRIAL"/>
    <property type="match status" value="1"/>
</dbReference>
<dbReference type="InterPro" id="IPR016092">
    <property type="entry name" value="ATAP"/>
</dbReference>
<gene>
    <name evidence="2" type="ORF">GX50_08025</name>
</gene>